<keyword evidence="3" id="KW-1185">Reference proteome</keyword>
<feature type="transmembrane region" description="Helical" evidence="1">
    <location>
        <begin position="336"/>
        <end position="355"/>
    </location>
</feature>
<feature type="transmembrane region" description="Helical" evidence="1">
    <location>
        <begin position="432"/>
        <end position="450"/>
    </location>
</feature>
<dbReference type="AlphaFoldDB" id="A0A5E8B6I2"/>
<dbReference type="Pfam" id="PF06772">
    <property type="entry name" value="LtrA"/>
    <property type="match status" value="1"/>
</dbReference>
<feature type="transmembrane region" description="Helical" evidence="1">
    <location>
        <begin position="202"/>
        <end position="221"/>
    </location>
</feature>
<keyword evidence="1" id="KW-0472">Membrane</keyword>
<feature type="transmembrane region" description="Helical" evidence="1">
    <location>
        <begin position="410"/>
        <end position="426"/>
    </location>
</feature>
<accession>A0A5E8B6I2</accession>
<keyword evidence="1" id="KW-0812">Transmembrane</keyword>
<dbReference type="RefSeq" id="XP_031852158.1">
    <property type="nucleotide sequence ID" value="XM_031996267.1"/>
</dbReference>
<feature type="transmembrane region" description="Helical" evidence="1">
    <location>
        <begin position="375"/>
        <end position="398"/>
    </location>
</feature>
<feature type="transmembrane region" description="Helical" evidence="1">
    <location>
        <begin position="228"/>
        <end position="247"/>
    </location>
</feature>
<dbReference type="PANTHER" id="PTHR36840">
    <property type="entry name" value="BLL5714 PROTEIN"/>
    <property type="match status" value="1"/>
</dbReference>
<dbReference type="Proteomes" id="UP000398389">
    <property type="component" value="Unassembled WGS sequence"/>
</dbReference>
<reference evidence="2 3" key="1">
    <citation type="submission" date="2019-09" db="EMBL/GenBank/DDBJ databases">
        <authorList>
            <person name="Brejova B."/>
        </authorList>
    </citation>
    <scope>NUCLEOTIDE SEQUENCE [LARGE SCALE GENOMIC DNA]</scope>
</reference>
<evidence type="ECO:0000256" key="1">
    <source>
        <dbReference type="SAM" id="Phobius"/>
    </source>
</evidence>
<feature type="transmembrane region" description="Helical" evidence="1">
    <location>
        <begin position="141"/>
        <end position="161"/>
    </location>
</feature>
<proteinExistence type="predicted"/>
<protein>
    <recommendedName>
        <fullName evidence="4">Low temperature requirement protein A</fullName>
    </recommendedName>
</protein>
<sequence length="516" mass="59007">MPWLLKLLSPILGTPEKERQRALDRISRSTPVEEGGFKFYSLPNEEAEEHHLFQRPEALQFFYNGKLYKVTGERASGVFELFLDLLYVAMIALFSSDVAEHPDWPHLLKYLVIFFHSYQIWQDLRETFDNYYTDDILQRGIVLSVMIGMAIFANNAAYIGFGHKRSEVAYLSAVISFQVVHFILIANWFFYSLFIPEHLVRMRVMGCINIFTFLLRSLLLIPHTSWTFRIIIALLALAIERGFWVYIYSPWFQTKEYTEFSTAVNIEHESDRMTALYIIVLGEFLNSLISDASIILGLDIAAGRAVMVLIIAFSLNWLYVHNDGSVKNTHALRRSALTAIGWFIIHEPLCAALVLSGDIAAEFVKYDILENYNLEWFFCYGLAIGTFSLWIMAQCTLARDELVWPKQIRLLFRLIDVIIFALLPFAKLDTSNTLLVASVLMVITVVWENYGSLPKDHNIFTDLCYEPNQSSAPLLSSEPHDHSAVEQEVEALLHANETIDPGTAEQTANKYGSVGH</sequence>
<name>A0A5E8B6I2_9ASCO</name>
<keyword evidence="1" id="KW-1133">Transmembrane helix</keyword>
<gene>
    <name evidence="2" type="ORF">SAPINGB_P001546</name>
</gene>
<dbReference type="EMBL" id="CABVLU010000001">
    <property type="protein sequence ID" value="VVT47107.1"/>
    <property type="molecule type" value="Genomic_DNA"/>
</dbReference>
<dbReference type="OrthoDB" id="191995at2759"/>
<dbReference type="PANTHER" id="PTHR36840:SF1">
    <property type="entry name" value="BLL5714 PROTEIN"/>
    <property type="match status" value="1"/>
</dbReference>
<evidence type="ECO:0008006" key="4">
    <source>
        <dbReference type="Google" id="ProtNLM"/>
    </source>
</evidence>
<dbReference type="GeneID" id="43580367"/>
<feature type="transmembrane region" description="Helical" evidence="1">
    <location>
        <begin position="168"/>
        <end position="190"/>
    </location>
</feature>
<feature type="transmembrane region" description="Helical" evidence="1">
    <location>
        <begin position="294"/>
        <end position="315"/>
    </location>
</feature>
<evidence type="ECO:0000313" key="3">
    <source>
        <dbReference type="Proteomes" id="UP000398389"/>
    </source>
</evidence>
<evidence type="ECO:0000313" key="2">
    <source>
        <dbReference type="EMBL" id="VVT47107.1"/>
    </source>
</evidence>
<organism evidence="2 3">
    <name type="scientific">Magnusiomyces paraingens</name>
    <dbReference type="NCBI Taxonomy" id="2606893"/>
    <lineage>
        <taxon>Eukaryota</taxon>
        <taxon>Fungi</taxon>
        <taxon>Dikarya</taxon>
        <taxon>Ascomycota</taxon>
        <taxon>Saccharomycotina</taxon>
        <taxon>Dipodascomycetes</taxon>
        <taxon>Dipodascales</taxon>
        <taxon>Dipodascaceae</taxon>
        <taxon>Magnusiomyces</taxon>
    </lineage>
</organism>
<dbReference type="InterPro" id="IPR010640">
    <property type="entry name" value="Low_temperature_requirement_A"/>
</dbReference>